<proteinExistence type="inferred from homology"/>
<dbReference type="CDD" id="cd00462">
    <property type="entry name" value="PTH"/>
    <property type="match status" value="1"/>
</dbReference>
<evidence type="ECO:0000256" key="2">
    <source>
        <dbReference type="ARBA" id="ARBA00022555"/>
    </source>
</evidence>
<evidence type="ECO:0000256" key="4">
    <source>
        <dbReference type="ARBA" id="ARBA00022884"/>
    </source>
</evidence>
<dbReference type="EMBL" id="SJPJ01000001">
    <property type="protein sequence ID" value="TWT79920.1"/>
    <property type="molecule type" value="Genomic_DNA"/>
</dbReference>
<comment type="subunit">
    <text evidence="6">Monomer.</text>
</comment>
<keyword evidence="8" id="KW-1185">Reference proteome</keyword>
<dbReference type="NCBIfam" id="TIGR00447">
    <property type="entry name" value="pth"/>
    <property type="match status" value="1"/>
</dbReference>
<comment type="catalytic activity">
    <reaction evidence="6">
        <text>an N-acyl-L-alpha-aminoacyl-tRNA + H2O = an N-acyl-L-amino acid + a tRNA + H(+)</text>
        <dbReference type="Rhea" id="RHEA:54448"/>
        <dbReference type="Rhea" id="RHEA-COMP:10123"/>
        <dbReference type="Rhea" id="RHEA-COMP:13883"/>
        <dbReference type="ChEBI" id="CHEBI:15377"/>
        <dbReference type="ChEBI" id="CHEBI:15378"/>
        <dbReference type="ChEBI" id="CHEBI:59874"/>
        <dbReference type="ChEBI" id="CHEBI:78442"/>
        <dbReference type="ChEBI" id="CHEBI:138191"/>
        <dbReference type="EC" id="3.1.1.29"/>
    </reaction>
</comment>
<dbReference type="InterPro" id="IPR036416">
    <property type="entry name" value="Pept_tRNA_hydro_sf"/>
</dbReference>
<keyword evidence="6" id="KW-0963">Cytoplasm</keyword>
<dbReference type="GO" id="GO:0005737">
    <property type="term" value="C:cytoplasm"/>
    <property type="evidence" value="ECO:0007669"/>
    <property type="project" value="UniProtKB-SubCell"/>
</dbReference>
<dbReference type="EC" id="3.1.1.29" evidence="1 6"/>
<keyword evidence="4 6" id="KW-0694">RNA-binding</keyword>
<evidence type="ECO:0000256" key="5">
    <source>
        <dbReference type="ARBA" id="ARBA00050038"/>
    </source>
</evidence>
<accession>A0A5C5YYC2</accession>
<comment type="function">
    <text evidence="6">Catalyzes the release of premature peptidyl moieties from peptidyl-tRNA molecules trapped in stalled 50S ribosomal subunits, and thus maintains levels of free tRNAs and 50S ribosomes.</text>
</comment>
<dbReference type="SUPFAM" id="SSF53178">
    <property type="entry name" value="Peptidyl-tRNA hydrolase-like"/>
    <property type="match status" value="1"/>
</dbReference>
<reference evidence="7 8" key="1">
    <citation type="submission" date="2019-02" db="EMBL/GenBank/DDBJ databases">
        <title>Deep-cultivation of Planctomycetes and their phenomic and genomic characterization uncovers novel biology.</title>
        <authorList>
            <person name="Wiegand S."/>
            <person name="Jogler M."/>
            <person name="Boedeker C."/>
            <person name="Pinto D."/>
            <person name="Vollmers J."/>
            <person name="Rivas-Marin E."/>
            <person name="Kohn T."/>
            <person name="Peeters S.H."/>
            <person name="Heuer A."/>
            <person name="Rast P."/>
            <person name="Oberbeckmann S."/>
            <person name="Bunk B."/>
            <person name="Jeske O."/>
            <person name="Meyerdierks A."/>
            <person name="Storesund J.E."/>
            <person name="Kallscheuer N."/>
            <person name="Luecker S."/>
            <person name="Lage O.M."/>
            <person name="Pohl T."/>
            <person name="Merkel B.J."/>
            <person name="Hornburger P."/>
            <person name="Mueller R.-W."/>
            <person name="Bruemmer F."/>
            <person name="Labrenz M."/>
            <person name="Spormann A.M."/>
            <person name="Op Den Camp H."/>
            <person name="Overmann J."/>
            <person name="Amann R."/>
            <person name="Jetten M.S.M."/>
            <person name="Mascher T."/>
            <person name="Medema M.H."/>
            <person name="Devos D.P."/>
            <person name="Kaster A.-K."/>
            <person name="Ovreas L."/>
            <person name="Rohde M."/>
            <person name="Galperin M.Y."/>
            <person name="Jogler C."/>
        </authorList>
    </citation>
    <scope>NUCLEOTIDE SEQUENCE [LARGE SCALE GENOMIC DNA]</scope>
    <source>
        <strain evidence="7 8">CA13</strain>
    </source>
</reference>
<comment type="caution">
    <text evidence="6">Lacks conserved residue(s) required for the propagation of feature annotation.</text>
</comment>
<evidence type="ECO:0000256" key="6">
    <source>
        <dbReference type="HAMAP-Rule" id="MF_00083"/>
    </source>
</evidence>
<dbReference type="GO" id="GO:0072344">
    <property type="term" value="P:rescue of stalled ribosome"/>
    <property type="evidence" value="ECO:0007669"/>
    <property type="project" value="UniProtKB-UniRule"/>
</dbReference>
<evidence type="ECO:0000256" key="3">
    <source>
        <dbReference type="ARBA" id="ARBA00022801"/>
    </source>
</evidence>
<sequence length="192" mass="21068">MKLIVGLGNPGRKYEQTRHNVGFMAVAKFAALIHADPSKIRFEGEWAEGTSNGEKMAILCPHTYMNASGKSVRKAVDFFKLVPEDIIVICDDLNLPTGRIRLRPSGSSGGQKGLADIVRHLGTESFPRLRIGIDRPPQGWEVVDYVLGKFSKSEQETIEAATTRAAYAAIEWTSVGITSTMTKFNADPESSR</sequence>
<gene>
    <name evidence="6 7" type="primary">pth</name>
    <name evidence="7" type="ORF">CA13_13300</name>
</gene>
<protein>
    <recommendedName>
        <fullName evidence="5 6">Peptidyl-tRNA hydrolase</fullName>
        <shortName evidence="6">Pth</shortName>
        <ecNumber evidence="1 6">3.1.1.29</ecNumber>
    </recommendedName>
</protein>
<dbReference type="RefSeq" id="WP_146395037.1">
    <property type="nucleotide sequence ID" value="NZ_SJPJ01000001.1"/>
</dbReference>
<comment type="caution">
    <text evidence="7">The sequence shown here is derived from an EMBL/GenBank/DDBJ whole genome shotgun (WGS) entry which is preliminary data.</text>
</comment>
<evidence type="ECO:0000313" key="7">
    <source>
        <dbReference type="EMBL" id="TWT79920.1"/>
    </source>
</evidence>
<organism evidence="7 8">
    <name type="scientific">Novipirellula herctigrandis</name>
    <dbReference type="NCBI Taxonomy" id="2527986"/>
    <lineage>
        <taxon>Bacteria</taxon>
        <taxon>Pseudomonadati</taxon>
        <taxon>Planctomycetota</taxon>
        <taxon>Planctomycetia</taxon>
        <taxon>Pirellulales</taxon>
        <taxon>Pirellulaceae</taxon>
        <taxon>Novipirellula</taxon>
    </lineage>
</organism>
<comment type="similarity">
    <text evidence="6">Belongs to the PTH family.</text>
</comment>
<keyword evidence="3 6" id="KW-0378">Hydrolase</keyword>
<dbReference type="AlphaFoldDB" id="A0A5C5YYC2"/>
<dbReference type="Proteomes" id="UP000315010">
    <property type="component" value="Unassembled WGS sequence"/>
</dbReference>
<name>A0A5C5YYC2_9BACT</name>
<evidence type="ECO:0000256" key="1">
    <source>
        <dbReference type="ARBA" id="ARBA00013260"/>
    </source>
</evidence>
<dbReference type="Gene3D" id="3.40.50.1470">
    <property type="entry name" value="Peptidyl-tRNA hydrolase"/>
    <property type="match status" value="1"/>
</dbReference>
<feature type="binding site" evidence="6">
    <location>
        <position position="64"/>
    </location>
    <ligand>
        <name>tRNA</name>
        <dbReference type="ChEBI" id="CHEBI:17843"/>
    </ligand>
</feature>
<dbReference type="OrthoDB" id="9800507at2"/>
<feature type="binding site" evidence="6">
    <location>
        <position position="66"/>
    </location>
    <ligand>
        <name>tRNA</name>
        <dbReference type="ChEBI" id="CHEBI:17843"/>
    </ligand>
</feature>
<feature type="site" description="Stabilizes the basic form of H active site to accept a proton" evidence="6">
    <location>
        <position position="91"/>
    </location>
</feature>
<comment type="subcellular location">
    <subcellularLocation>
        <location evidence="6">Cytoplasm</location>
    </subcellularLocation>
</comment>
<dbReference type="Pfam" id="PF01195">
    <property type="entry name" value="Pept_tRNA_hydro"/>
    <property type="match status" value="1"/>
</dbReference>
<dbReference type="GO" id="GO:0000049">
    <property type="term" value="F:tRNA binding"/>
    <property type="evidence" value="ECO:0007669"/>
    <property type="project" value="UniProtKB-UniRule"/>
</dbReference>
<dbReference type="InterPro" id="IPR001328">
    <property type="entry name" value="Pept_tRNA_hydro"/>
</dbReference>
<feature type="active site" description="Proton acceptor" evidence="6">
    <location>
        <position position="19"/>
    </location>
</feature>
<dbReference type="PANTHER" id="PTHR17224">
    <property type="entry name" value="PEPTIDYL-TRNA HYDROLASE"/>
    <property type="match status" value="1"/>
</dbReference>
<comment type="function">
    <text evidence="6">Hydrolyzes ribosome-free peptidyl-tRNAs (with 1 or more amino acids incorporated), which drop off the ribosome during protein synthesis, or as a result of ribosome stalling.</text>
</comment>
<dbReference type="GO" id="GO:0006515">
    <property type="term" value="P:protein quality control for misfolded or incompletely synthesized proteins"/>
    <property type="evidence" value="ECO:0007669"/>
    <property type="project" value="UniProtKB-UniRule"/>
</dbReference>
<dbReference type="GO" id="GO:0004045">
    <property type="term" value="F:peptidyl-tRNA hydrolase activity"/>
    <property type="evidence" value="ECO:0007669"/>
    <property type="project" value="UniProtKB-UniRule"/>
</dbReference>
<evidence type="ECO:0000313" key="8">
    <source>
        <dbReference type="Proteomes" id="UP000315010"/>
    </source>
</evidence>
<dbReference type="HAMAP" id="MF_00083">
    <property type="entry name" value="Pept_tRNA_hydro_bact"/>
    <property type="match status" value="1"/>
</dbReference>
<dbReference type="FunFam" id="3.40.50.1470:FF:000001">
    <property type="entry name" value="Peptidyl-tRNA hydrolase"/>
    <property type="match status" value="1"/>
</dbReference>
<feature type="site" description="Discriminates between blocked and unblocked aminoacyl-tRNA" evidence="6">
    <location>
        <position position="9"/>
    </location>
</feature>
<feature type="binding site" evidence="6">
    <location>
        <position position="14"/>
    </location>
    <ligand>
        <name>tRNA</name>
        <dbReference type="ChEBI" id="CHEBI:17843"/>
    </ligand>
</feature>
<keyword evidence="2 6" id="KW-0820">tRNA-binding</keyword>
<dbReference type="PANTHER" id="PTHR17224:SF1">
    <property type="entry name" value="PEPTIDYL-TRNA HYDROLASE"/>
    <property type="match status" value="1"/>
</dbReference>